<feature type="compositionally biased region" description="Low complexity" evidence="1">
    <location>
        <begin position="230"/>
        <end position="240"/>
    </location>
</feature>
<dbReference type="AlphaFoldDB" id="E2ACI6"/>
<proteinExistence type="predicted"/>
<organism evidence="3">
    <name type="scientific">Camponotus floridanus</name>
    <name type="common">Florida carpenter ant</name>
    <dbReference type="NCBI Taxonomy" id="104421"/>
    <lineage>
        <taxon>Eukaryota</taxon>
        <taxon>Metazoa</taxon>
        <taxon>Ecdysozoa</taxon>
        <taxon>Arthropoda</taxon>
        <taxon>Hexapoda</taxon>
        <taxon>Insecta</taxon>
        <taxon>Pterygota</taxon>
        <taxon>Neoptera</taxon>
        <taxon>Endopterygota</taxon>
        <taxon>Hymenoptera</taxon>
        <taxon>Apocrita</taxon>
        <taxon>Aculeata</taxon>
        <taxon>Formicoidea</taxon>
        <taxon>Formicidae</taxon>
        <taxon>Formicinae</taxon>
        <taxon>Camponotus</taxon>
    </lineage>
</organism>
<dbReference type="InParanoid" id="E2ACI6"/>
<name>E2ACI6_CAMFO</name>
<protein>
    <submittedName>
        <fullName evidence="2">Uncharacterized protein</fullName>
    </submittedName>
</protein>
<gene>
    <name evidence="2" type="ORF">EAG_07918</name>
</gene>
<evidence type="ECO:0000313" key="2">
    <source>
        <dbReference type="EMBL" id="EFN68852.1"/>
    </source>
</evidence>
<keyword evidence="3" id="KW-1185">Reference proteome</keyword>
<accession>E2ACI6</accession>
<reference evidence="2 3" key="1">
    <citation type="journal article" date="2010" name="Science">
        <title>Genomic comparison of the ants Camponotus floridanus and Harpegnathos saltator.</title>
        <authorList>
            <person name="Bonasio R."/>
            <person name="Zhang G."/>
            <person name="Ye C."/>
            <person name="Mutti N.S."/>
            <person name="Fang X."/>
            <person name="Qin N."/>
            <person name="Donahue G."/>
            <person name="Yang P."/>
            <person name="Li Q."/>
            <person name="Li C."/>
            <person name="Zhang P."/>
            <person name="Huang Z."/>
            <person name="Berger S.L."/>
            <person name="Reinberg D."/>
            <person name="Wang J."/>
            <person name="Liebig J."/>
        </authorList>
    </citation>
    <scope>NUCLEOTIDE SEQUENCE [LARGE SCALE GENOMIC DNA]</scope>
    <source>
        <strain evidence="3">C129</strain>
    </source>
</reference>
<dbReference type="Proteomes" id="UP000000311">
    <property type="component" value="Unassembled WGS sequence"/>
</dbReference>
<feature type="region of interest" description="Disordered" evidence="1">
    <location>
        <begin position="207"/>
        <end position="240"/>
    </location>
</feature>
<dbReference type="EMBL" id="GL438528">
    <property type="protein sequence ID" value="EFN68852.1"/>
    <property type="molecule type" value="Genomic_DNA"/>
</dbReference>
<evidence type="ECO:0000313" key="3">
    <source>
        <dbReference type="Proteomes" id="UP000000311"/>
    </source>
</evidence>
<sequence>MEPGTRSIYLMTHGIIGRSFETSTKPGAIHTEGSVPCAGAVRLWTLMGLGLATMATMARYESRSRRSSGGEEILLKILVSICQMTSPEGRDEDRELQKATEALANIGMLESTSNSCAIRFLSKYDPEIRRVRSQLSFLLTNLWTVRVRLTRVSRFLRDRNGNDVAMWQLMLPSFYQGHTGKEERAFCLRRWRCVYALQERGEEKRGERTSLFRTDSYQKAVNRSETGRRPAASQPSAPSGPSLSYLKLAFTWLAFPPHALSPPPGNQSRSSYFRTIQPLPPVLCGPNARDASRVESSMEFAEVDALFLRDSLPPDELRGYPSPTYPSSSAVYGQILSIFKSELCNRRDRAGNEERAERKMPDDRAQKFPTLFTVTSRGHVVNSTCRGRKKLRKNWEKNSPCTAKRITNRPSIRGGNIFPRRHLYFILNESLYQICMRYYELQRQVSPFGAGYTIENGKYLNSMSMPGEWRLNFRLMR</sequence>
<feature type="compositionally biased region" description="Polar residues" evidence="1">
    <location>
        <begin position="211"/>
        <end position="224"/>
    </location>
</feature>
<evidence type="ECO:0000256" key="1">
    <source>
        <dbReference type="SAM" id="MobiDB-lite"/>
    </source>
</evidence>